<gene>
    <name evidence="1" type="ORF">BPAG_LOCUS5381</name>
</gene>
<evidence type="ECO:0000313" key="1">
    <source>
        <dbReference type="EMBL" id="VDN86567.1"/>
    </source>
</evidence>
<dbReference type="AlphaFoldDB" id="A0A0N4TB28"/>
<proteinExistence type="predicted"/>
<organism evidence="3">
    <name type="scientific">Brugia pahangi</name>
    <name type="common">Filarial nematode worm</name>
    <dbReference type="NCBI Taxonomy" id="6280"/>
    <lineage>
        <taxon>Eukaryota</taxon>
        <taxon>Metazoa</taxon>
        <taxon>Ecdysozoa</taxon>
        <taxon>Nematoda</taxon>
        <taxon>Chromadorea</taxon>
        <taxon>Rhabditida</taxon>
        <taxon>Spirurina</taxon>
        <taxon>Spiruromorpha</taxon>
        <taxon>Filarioidea</taxon>
        <taxon>Onchocercidae</taxon>
        <taxon>Brugia</taxon>
    </lineage>
</organism>
<evidence type="ECO:0000313" key="2">
    <source>
        <dbReference type="Proteomes" id="UP000278627"/>
    </source>
</evidence>
<dbReference type="WBParaSite" id="BPAG_0000541501-mRNA-1">
    <property type="protein sequence ID" value="BPAG_0000541501-mRNA-1"/>
    <property type="gene ID" value="BPAG_0000541501"/>
</dbReference>
<sequence length="66" mass="7855">MYHFLSIIQIVRHINGTVICIKINDTNDNTTKIFYHLNRQVMKMKKMPIDNNSIQMITNKFKNQVC</sequence>
<protein>
    <submittedName>
        <fullName evidence="3">Secreted protein</fullName>
    </submittedName>
</protein>
<evidence type="ECO:0000313" key="3">
    <source>
        <dbReference type="WBParaSite" id="BPAG_0000541501-mRNA-1"/>
    </source>
</evidence>
<accession>A0A0N4TB28</accession>
<reference evidence="1 2" key="2">
    <citation type="submission" date="2018-11" db="EMBL/GenBank/DDBJ databases">
        <authorList>
            <consortium name="Pathogen Informatics"/>
        </authorList>
    </citation>
    <scope>NUCLEOTIDE SEQUENCE [LARGE SCALE GENOMIC DNA]</scope>
</reference>
<dbReference type="EMBL" id="UZAD01003693">
    <property type="protein sequence ID" value="VDN86567.1"/>
    <property type="molecule type" value="Genomic_DNA"/>
</dbReference>
<dbReference type="Proteomes" id="UP000278627">
    <property type="component" value="Unassembled WGS sequence"/>
</dbReference>
<name>A0A0N4TB28_BRUPA</name>
<keyword evidence="2" id="KW-1185">Reference proteome</keyword>
<reference evidence="3" key="1">
    <citation type="submission" date="2017-02" db="UniProtKB">
        <authorList>
            <consortium name="WormBaseParasite"/>
        </authorList>
    </citation>
    <scope>IDENTIFICATION</scope>
</reference>